<dbReference type="Pfam" id="PF02719">
    <property type="entry name" value="Polysacc_synt_2"/>
    <property type="match status" value="1"/>
</dbReference>
<accession>A0A1V8M4X8</accession>
<dbReference type="AlphaFoldDB" id="A0A1V8M4X8"/>
<dbReference type="SUPFAM" id="SSF51735">
    <property type="entry name" value="NAD(P)-binding Rossmann-fold domains"/>
    <property type="match status" value="2"/>
</dbReference>
<dbReference type="PANTHER" id="PTHR43318">
    <property type="entry name" value="UDP-N-ACETYLGLUCOSAMINE 4,6-DEHYDRATASE"/>
    <property type="match status" value="1"/>
</dbReference>
<reference evidence="4 5" key="1">
    <citation type="submission" date="2015-12" db="EMBL/GenBank/DDBJ databases">
        <authorList>
            <person name="Shamseldin A."/>
            <person name="Moawad H."/>
            <person name="Abd El-Rahim W.M."/>
            <person name="Sadowsky M.J."/>
        </authorList>
    </citation>
    <scope>NUCLEOTIDE SEQUENCE [LARGE SCALE GENOMIC DNA]</scope>
    <source>
        <strain evidence="4 5">WF1</strain>
    </source>
</reference>
<dbReference type="Gene3D" id="3.40.50.720">
    <property type="entry name" value="NAD(P)-binding Rossmann-like Domain"/>
    <property type="match status" value="2"/>
</dbReference>
<dbReference type="InterPro" id="IPR051203">
    <property type="entry name" value="Polysaccharide_Synthase-Rel"/>
</dbReference>
<dbReference type="STRING" id="1420851.AU255_01555"/>
<organism evidence="4 5">
    <name type="scientific">Methyloprofundus sedimenti</name>
    <dbReference type="NCBI Taxonomy" id="1420851"/>
    <lineage>
        <taxon>Bacteria</taxon>
        <taxon>Pseudomonadati</taxon>
        <taxon>Pseudomonadota</taxon>
        <taxon>Gammaproteobacteria</taxon>
        <taxon>Methylococcales</taxon>
        <taxon>Methylococcaceae</taxon>
        <taxon>Methyloprofundus</taxon>
    </lineage>
</organism>
<protein>
    <submittedName>
        <fullName evidence="4">Multidrug MFS transporter</fullName>
    </submittedName>
</protein>
<sequence>MFNSYFAFRSRLTIATHDAFMVACAWLLAFWFRFDLELIPSDYLKNALVHLPYVIISQSIIFWYFGLYKGVWRFSSLPDLIRIFKAVFFGVFFIAGSLFVYNRLAFMPRSVLPLYTSFLLLLLSIPRLFYRYYKDGVKHESAAQRALIIGAGAAGEMLARDLLQDEVSLLPIAFVDDDKRKKGRSIRGLQVLFDTNLIAEYTAKLNVDIILIAIPSASEIEMRGIVEACEQAQVPFKTLPSVKELLSNTVSKGNLRDVAIDDILGREPVNLNWTQIKSSLSGKRILITGGGGSIGSELCRQLARVSPESLIIYEHSEFNLYQIQSTLKKSFPDLKLSAILGDVSDRTAVEELIRNEKPDIIFHAAAYKHVPLLEGQVLAAVTNNLIGTKNVAEVALAENVERFVLISTDKAVNPSNIMGATKRAAEILCQNLNTRAEHTSFITVRFGNVLDSAGSVVPLFREQIKTGGPVTVTHADVTRFFMTIPEACRLIMNAEAVGAGGEIYVLDMGKAIKISYLAEQMIQLSGLSVGSDIKIEYIGLRAGEKLHEELFHEQEQLLGTGFEKLFLAKARRYEQDVWEQQMENLLAACKSRNSANILEQLKQLVPEFNNVDE</sequence>
<keyword evidence="2" id="KW-0472">Membrane</keyword>
<evidence type="ECO:0000313" key="5">
    <source>
        <dbReference type="Proteomes" id="UP000191980"/>
    </source>
</evidence>
<dbReference type="InterPro" id="IPR036291">
    <property type="entry name" value="NAD(P)-bd_dom_sf"/>
</dbReference>
<dbReference type="CDD" id="cd05237">
    <property type="entry name" value="UDP_invert_4-6DH_SDR_e"/>
    <property type="match status" value="1"/>
</dbReference>
<feature type="domain" description="Polysaccharide biosynthesis protein CapD-like" evidence="3">
    <location>
        <begin position="285"/>
        <end position="569"/>
    </location>
</feature>
<feature type="transmembrane region" description="Helical" evidence="2">
    <location>
        <begin position="12"/>
        <end position="32"/>
    </location>
</feature>
<name>A0A1V8M4X8_9GAMM</name>
<keyword evidence="2" id="KW-1133">Transmembrane helix</keyword>
<comment type="similarity">
    <text evidence="1">Belongs to the polysaccharide synthase family.</text>
</comment>
<comment type="caution">
    <text evidence="4">The sequence shown here is derived from an EMBL/GenBank/DDBJ whole genome shotgun (WGS) entry which is preliminary data.</text>
</comment>
<dbReference type="RefSeq" id="WP_233144529.1">
    <property type="nucleotide sequence ID" value="NZ_LPUF01000001.1"/>
</dbReference>
<evidence type="ECO:0000259" key="3">
    <source>
        <dbReference type="Pfam" id="PF02719"/>
    </source>
</evidence>
<evidence type="ECO:0000256" key="2">
    <source>
        <dbReference type="SAM" id="Phobius"/>
    </source>
</evidence>
<gene>
    <name evidence="4" type="ORF">AU255_01555</name>
</gene>
<feature type="transmembrane region" description="Helical" evidence="2">
    <location>
        <begin position="47"/>
        <end position="68"/>
    </location>
</feature>
<dbReference type="Pfam" id="PF13727">
    <property type="entry name" value="CoA_binding_3"/>
    <property type="match status" value="1"/>
</dbReference>
<dbReference type="Proteomes" id="UP000191980">
    <property type="component" value="Unassembled WGS sequence"/>
</dbReference>
<keyword evidence="5" id="KW-1185">Reference proteome</keyword>
<dbReference type="PANTHER" id="PTHR43318:SF1">
    <property type="entry name" value="POLYSACCHARIDE BIOSYNTHESIS PROTEIN EPSC-RELATED"/>
    <property type="match status" value="1"/>
</dbReference>
<evidence type="ECO:0000313" key="4">
    <source>
        <dbReference type="EMBL" id="OQK16617.1"/>
    </source>
</evidence>
<dbReference type="EMBL" id="LPUF01000001">
    <property type="protein sequence ID" value="OQK16617.1"/>
    <property type="molecule type" value="Genomic_DNA"/>
</dbReference>
<feature type="transmembrane region" description="Helical" evidence="2">
    <location>
        <begin position="80"/>
        <end position="100"/>
    </location>
</feature>
<keyword evidence="2" id="KW-0812">Transmembrane</keyword>
<dbReference type="InterPro" id="IPR003869">
    <property type="entry name" value="Polysac_CapD-like"/>
</dbReference>
<evidence type="ECO:0000256" key="1">
    <source>
        <dbReference type="ARBA" id="ARBA00007430"/>
    </source>
</evidence>
<proteinExistence type="inferred from homology"/>